<sequence length="55" mass="6694">MVTSRYFLGNLFTNCKLHPKLSFSRMHWIHLYCTVIEILKPKMLEDFFFFETFAT</sequence>
<organism evidence="1">
    <name type="scientific">Arundo donax</name>
    <name type="common">Giant reed</name>
    <name type="synonym">Donax arundinaceus</name>
    <dbReference type="NCBI Taxonomy" id="35708"/>
    <lineage>
        <taxon>Eukaryota</taxon>
        <taxon>Viridiplantae</taxon>
        <taxon>Streptophyta</taxon>
        <taxon>Embryophyta</taxon>
        <taxon>Tracheophyta</taxon>
        <taxon>Spermatophyta</taxon>
        <taxon>Magnoliopsida</taxon>
        <taxon>Liliopsida</taxon>
        <taxon>Poales</taxon>
        <taxon>Poaceae</taxon>
        <taxon>PACMAD clade</taxon>
        <taxon>Arundinoideae</taxon>
        <taxon>Arundineae</taxon>
        <taxon>Arundo</taxon>
    </lineage>
</organism>
<dbReference type="EMBL" id="GBRH01178936">
    <property type="protein sequence ID" value="JAE18960.1"/>
    <property type="molecule type" value="Transcribed_RNA"/>
</dbReference>
<proteinExistence type="predicted"/>
<name>A0A0A9PMH1_ARUDO</name>
<evidence type="ECO:0000313" key="1">
    <source>
        <dbReference type="EMBL" id="JAE18960.1"/>
    </source>
</evidence>
<reference evidence="1" key="1">
    <citation type="submission" date="2014-09" db="EMBL/GenBank/DDBJ databases">
        <authorList>
            <person name="Magalhaes I.L.F."/>
            <person name="Oliveira U."/>
            <person name="Santos F.R."/>
            <person name="Vidigal T.H.D.A."/>
            <person name="Brescovit A.D."/>
            <person name="Santos A.J."/>
        </authorList>
    </citation>
    <scope>NUCLEOTIDE SEQUENCE</scope>
    <source>
        <tissue evidence="1">Shoot tissue taken approximately 20 cm above the soil surface</tissue>
    </source>
</reference>
<reference evidence="1" key="2">
    <citation type="journal article" date="2015" name="Data Brief">
        <title>Shoot transcriptome of the giant reed, Arundo donax.</title>
        <authorList>
            <person name="Barrero R.A."/>
            <person name="Guerrero F.D."/>
            <person name="Moolhuijzen P."/>
            <person name="Goolsby J.A."/>
            <person name="Tidwell J."/>
            <person name="Bellgard S.E."/>
            <person name="Bellgard M.I."/>
        </authorList>
    </citation>
    <scope>NUCLEOTIDE SEQUENCE</scope>
    <source>
        <tissue evidence="1">Shoot tissue taken approximately 20 cm above the soil surface</tissue>
    </source>
</reference>
<accession>A0A0A9PMH1</accession>
<protein>
    <submittedName>
        <fullName evidence="1">Uncharacterized protein</fullName>
    </submittedName>
</protein>
<dbReference type="AlphaFoldDB" id="A0A0A9PMH1"/>